<dbReference type="GO" id="GO:0003677">
    <property type="term" value="F:DNA binding"/>
    <property type="evidence" value="ECO:0007669"/>
    <property type="project" value="UniProtKB-KW"/>
</dbReference>
<feature type="domain" description="Response regulatory" evidence="2">
    <location>
        <begin position="6"/>
        <end position="122"/>
    </location>
</feature>
<dbReference type="PANTHER" id="PTHR37299:SF1">
    <property type="entry name" value="STAGE 0 SPORULATION PROTEIN A HOMOLOG"/>
    <property type="match status" value="1"/>
</dbReference>
<evidence type="ECO:0000256" key="1">
    <source>
        <dbReference type="PROSITE-ProRule" id="PRU00169"/>
    </source>
</evidence>
<dbReference type="InterPro" id="IPR011006">
    <property type="entry name" value="CheY-like_superfamily"/>
</dbReference>
<dbReference type="InterPro" id="IPR046947">
    <property type="entry name" value="LytR-like"/>
</dbReference>
<gene>
    <name evidence="4" type="ORF">D7004_03425</name>
</gene>
<dbReference type="Proteomes" id="UP000274046">
    <property type="component" value="Unassembled WGS sequence"/>
</dbReference>
<dbReference type="Pfam" id="PF00072">
    <property type="entry name" value="Response_reg"/>
    <property type="match status" value="1"/>
</dbReference>
<dbReference type="Gene3D" id="2.40.50.1020">
    <property type="entry name" value="LytTr DNA-binding domain"/>
    <property type="match status" value="1"/>
</dbReference>
<dbReference type="SMART" id="SM00850">
    <property type="entry name" value="LytTR"/>
    <property type="match status" value="1"/>
</dbReference>
<dbReference type="PANTHER" id="PTHR37299">
    <property type="entry name" value="TRANSCRIPTIONAL REGULATOR-RELATED"/>
    <property type="match status" value="1"/>
</dbReference>
<organism evidence="4 5">
    <name type="scientific">Pedobacter jejuensis</name>
    <dbReference type="NCBI Taxonomy" id="1268550"/>
    <lineage>
        <taxon>Bacteria</taxon>
        <taxon>Pseudomonadati</taxon>
        <taxon>Bacteroidota</taxon>
        <taxon>Sphingobacteriia</taxon>
        <taxon>Sphingobacteriales</taxon>
        <taxon>Sphingobacteriaceae</taxon>
        <taxon>Pedobacter</taxon>
    </lineage>
</organism>
<dbReference type="Gene3D" id="3.40.50.2300">
    <property type="match status" value="1"/>
</dbReference>
<dbReference type="SUPFAM" id="SSF52172">
    <property type="entry name" value="CheY-like"/>
    <property type="match status" value="1"/>
</dbReference>
<dbReference type="EMBL" id="RBEE01000004">
    <property type="protein sequence ID" value="RNL55818.1"/>
    <property type="molecule type" value="Genomic_DNA"/>
</dbReference>
<sequence length="239" mass="27144">MKNKLNCIIIDDDLEVIVCVSEFVRETSFLNLVSVFNSPAEAIDILGSSGIDLIILDINLPGIDGMSFAKTLYDQYGKDMPRVIFISGSGDHASEGYKVDAIDYLLKPFTYEDFFKAAFKAKNHSLPTIQKSDGEEFIFLKVEHELIRVPFNEILYGESQKDYINVYTKGGKMITALSTMKAMESMLPPDRFMRIHRSFIVALDKIDAIQNYTVKIGKAVIPVTNQYREQFKGHFKSWL</sequence>
<dbReference type="GO" id="GO:0000156">
    <property type="term" value="F:phosphorelay response regulator activity"/>
    <property type="evidence" value="ECO:0007669"/>
    <property type="project" value="InterPro"/>
</dbReference>
<feature type="modified residue" description="4-aspartylphosphate" evidence="1">
    <location>
        <position position="57"/>
    </location>
</feature>
<dbReference type="PROSITE" id="PS50110">
    <property type="entry name" value="RESPONSE_REGULATORY"/>
    <property type="match status" value="1"/>
</dbReference>
<feature type="domain" description="HTH LytTR-type" evidence="3">
    <location>
        <begin position="138"/>
        <end position="237"/>
    </location>
</feature>
<proteinExistence type="predicted"/>
<reference evidence="4 5" key="1">
    <citation type="submission" date="2018-10" db="EMBL/GenBank/DDBJ databases">
        <title>Genome sequencing of Pedobacter jejuensis TNB23.</title>
        <authorList>
            <person name="Cho Y.-J."/>
            <person name="Cho A."/>
            <person name="Kim O.-S."/>
        </authorList>
    </citation>
    <scope>NUCLEOTIDE SEQUENCE [LARGE SCALE GENOMIC DNA]</scope>
    <source>
        <strain evidence="4 5">TNB23</strain>
    </source>
</reference>
<comment type="caution">
    <text evidence="4">The sequence shown here is derived from an EMBL/GenBank/DDBJ whole genome shotgun (WGS) entry which is preliminary data.</text>
</comment>
<dbReference type="SMART" id="SM00448">
    <property type="entry name" value="REC"/>
    <property type="match status" value="1"/>
</dbReference>
<evidence type="ECO:0000313" key="4">
    <source>
        <dbReference type="EMBL" id="RNL55818.1"/>
    </source>
</evidence>
<evidence type="ECO:0000313" key="5">
    <source>
        <dbReference type="Proteomes" id="UP000274046"/>
    </source>
</evidence>
<keyword evidence="4" id="KW-0238">DNA-binding</keyword>
<dbReference type="InterPro" id="IPR007492">
    <property type="entry name" value="LytTR_DNA-bd_dom"/>
</dbReference>
<protein>
    <submittedName>
        <fullName evidence="4">DNA-binding response regulator</fullName>
    </submittedName>
</protein>
<name>A0A3N0C242_9SPHI</name>
<accession>A0A3N0C242</accession>
<dbReference type="InterPro" id="IPR001789">
    <property type="entry name" value="Sig_transdc_resp-reg_receiver"/>
</dbReference>
<dbReference type="OrthoDB" id="9787344at2"/>
<dbReference type="AlphaFoldDB" id="A0A3N0C242"/>
<dbReference type="RefSeq" id="WP_123204471.1">
    <property type="nucleotide sequence ID" value="NZ_RBEE01000004.1"/>
</dbReference>
<keyword evidence="5" id="KW-1185">Reference proteome</keyword>
<evidence type="ECO:0000259" key="3">
    <source>
        <dbReference type="PROSITE" id="PS50930"/>
    </source>
</evidence>
<evidence type="ECO:0000259" key="2">
    <source>
        <dbReference type="PROSITE" id="PS50110"/>
    </source>
</evidence>
<dbReference type="Pfam" id="PF04397">
    <property type="entry name" value="LytTR"/>
    <property type="match status" value="1"/>
</dbReference>
<dbReference type="PROSITE" id="PS50930">
    <property type="entry name" value="HTH_LYTTR"/>
    <property type="match status" value="1"/>
</dbReference>
<keyword evidence="1" id="KW-0597">Phosphoprotein</keyword>